<dbReference type="PANTHER" id="PTHR43065:SF50">
    <property type="entry name" value="HISTIDINE KINASE"/>
    <property type="match status" value="1"/>
</dbReference>
<dbReference type="InterPro" id="IPR003594">
    <property type="entry name" value="HATPase_dom"/>
</dbReference>
<dbReference type="InterPro" id="IPR004358">
    <property type="entry name" value="Sig_transdc_His_kin-like_C"/>
</dbReference>
<dbReference type="CDD" id="cd00082">
    <property type="entry name" value="HisKA"/>
    <property type="match status" value="1"/>
</dbReference>
<reference evidence="5 6" key="1">
    <citation type="submission" date="2020-12" db="EMBL/GenBank/DDBJ databases">
        <title>Novel Thalassolituus-related marine hydrocarbonoclastic bacteria mediated algae-derived hydrocarbons mineralization in twilight zone of the northern South China Sea.</title>
        <authorList>
            <person name="Dong C."/>
        </authorList>
    </citation>
    <scope>NUCLEOTIDE SEQUENCE [LARGE SCALE GENOMIC DNA]</scope>
    <source>
        <strain evidence="5 6">IMCC1826</strain>
    </source>
</reference>
<dbReference type="Pfam" id="PF02518">
    <property type="entry name" value="HATPase_c"/>
    <property type="match status" value="1"/>
</dbReference>
<dbReference type="EC" id="2.7.13.3" evidence="2"/>
<evidence type="ECO:0000259" key="4">
    <source>
        <dbReference type="PROSITE" id="PS50109"/>
    </source>
</evidence>
<dbReference type="InterPro" id="IPR003661">
    <property type="entry name" value="HisK_dim/P_dom"/>
</dbReference>
<dbReference type="PANTHER" id="PTHR43065">
    <property type="entry name" value="SENSOR HISTIDINE KINASE"/>
    <property type="match status" value="1"/>
</dbReference>
<keyword evidence="5" id="KW-0067">ATP-binding</keyword>
<feature type="domain" description="Histidine kinase" evidence="4">
    <location>
        <begin position="67"/>
        <end position="311"/>
    </location>
</feature>
<protein>
    <recommendedName>
        <fullName evidence="2">histidine kinase</fullName>
        <ecNumber evidence="2">2.7.13.3</ecNumber>
    </recommendedName>
</protein>
<dbReference type="InterPro" id="IPR036890">
    <property type="entry name" value="HATPase_C_sf"/>
</dbReference>
<comment type="catalytic activity">
    <reaction evidence="1">
        <text>ATP + protein L-histidine = ADP + protein N-phospho-L-histidine.</text>
        <dbReference type="EC" id="2.7.13.3"/>
    </reaction>
</comment>
<keyword evidence="6" id="KW-1185">Reference proteome</keyword>
<proteinExistence type="predicted"/>
<evidence type="ECO:0000256" key="3">
    <source>
        <dbReference type="ARBA" id="ARBA00022553"/>
    </source>
</evidence>
<dbReference type="SMART" id="SM00387">
    <property type="entry name" value="HATPase_c"/>
    <property type="match status" value="1"/>
</dbReference>
<dbReference type="PROSITE" id="PS50109">
    <property type="entry name" value="HIS_KIN"/>
    <property type="match status" value="1"/>
</dbReference>
<dbReference type="InterPro" id="IPR036097">
    <property type="entry name" value="HisK_dim/P_sf"/>
</dbReference>
<sequence length="312" mass="34961">MADVDYEKAYIREKQLRKQAEQLLEDRSRELYLSNKQLQEVNDALHDQQRVMVQTEKMASLGVLAAGVAHEINNPLGYIYSNFSSLVEGLQDIQRFLNQADQLIVGGQSVEQIQEAWREGLMLFDIAYLLSDYQNLAIETIEGLERVKQIVADLKSFTRQDDGTRTAVDINDCLRAAINILNNQTKYHAQLSVDYGELPEISGYFGKLNQVFVNLIANANQAVEENGQIEIVSRVNNGFIEVVIRDDGHGIDEEHMKYLFTPFFTTKPVGQGTGLGLSISHNAVQEHGGDIRVESTLGVGTTFTVRIPLDKA</sequence>
<gene>
    <name evidence="5" type="ORF">I9W95_01270</name>
</gene>
<comment type="caution">
    <text evidence="5">The sequence shown here is derived from an EMBL/GenBank/DDBJ whole genome shotgun (WGS) entry which is preliminary data.</text>
</comment>
<organism evidence="5 6">
    <name type="scientific">Thalassolituus marinus</name>
    <dbReference type="NCBI Taxonomy" id="671053"/>
    <lineage>
        <taxon>Bacteria</taxon>
        <taxon>Pseudomonadati</taxon>
        <taxon>Pseudomonadota</taxon>
        <taxon>Gammaproteobacteria</taxon>
        <taxon>Oceanospirillales</taxon>
        <taxon>Oceanospirillaceae</taxon>
        <taxon>Thalassolituus</taxon>
    </lineage>
</organism>
<dbReference type="SUPFAM" id="SSF47384">
    <property type="entry name" value="Homodimeric domain of signal transducing histidine kinase"/>
    <property type="match status" value="1"/>
</dbReference>
<dbReference type="SUPFAM" id="SSF55874">
    <property type="entry name" value="ATPase domain of HSP90 chaperone/DNA topoisomerase II/histidine kinase"/>
    <property type="match status" value="1"/>
</dbReference>
<evidence type="ECO:0000313" key="6">
    <source>
        <dbReference type="Proteomes" id="UP000714380"/>
    </source>
</evidence>
<evidence type="ECO:0000256" key="1">
    <source>
        <dbReference type="ARBA" id="ARBA00000085"/>
    </source>
</evidence>
<accession>A0ABS7ZM09</accession>
<dbReference type="Gene3D" id="1.10.287.130">
    <property type="match status" value="1"/>
</dbReference>
<keyword evidence="5" id="KW-0547">Nucleotide-binding</keyword>
<dbReference type="RefSeq" id="WP_225670961.1">
    <property type="nucleotide sequence ID" value="NZ_JAEDAH010000005.1"/>
</dbReference>
<dbReference type="InterPro" id="IPR005467">
    <property type="entry name" value="His_kinase_dom"/>
</dbReference>
<dbReference type="EMBL" id="JAEDAH010000005">
    <property type="protein sequence ID" value="MCA6062228.1"/>
    <property type="molecule type" value="Genomic_DNA"/>
</dbReference>
<dbReference type="Proteomes" id="UP000714380">
    <property type="component" value="Unassembled WGS sequence"/>
</dbReference>
<name>A0ABS7ZM09_9GAMM</name>
<dbReference type="Gene3D" id="3.30.565.10">
    <property type="entry name" value="Histidine kinase-like ATPase, C-terminal domain"/>
    <property type="match status" value="1"/>
</dbReference>
<evidence type="ECO:0000256" key="2">
    <source>
        <dbReference type="ARBA" id="ARBA00012438"/>
    </source>
</evidence>
<keyword evidence="3" id="KW-0597">Phosphoprotein</keyword>
<evidence type="ECO:0000313" key="5">
    <source>
        <dbReference type="EMBL" id="MCA6062228.1"/>
    </source>
</evidence>
<dbReference type="PRINTS" id="PR00344">
    <property type="entry name" value="BCTRLSENSOR"/>
</dbReference>
<dbReference type="GO" id="GO:0005524">
    <property type="term" value="F:ATP binding"/>
    <property type="evidence" value="ECO:0007669"/>
    <property type="project" value="UniProtKB-KW"/>
</dbReference>